<dbReference type="InterPro" id="IPR011990">
    <property type="entry name" value="TPR-like_helical_dom_sf"/>
</dbReference>
<dbReference type="PANTHER" id="PTHR44858">
    <property type="entry name" value="TETRATRICOPEPTIDE REPEAT PROTEIN 6"/>
    <property type="match status" value="1"/>
</dbReference>
<dbReference type="InterPro" id="IPR050498">
    <property type="entry name" value="Ycf3"/>
</dbReference>
<dbReference type="SMART" id="SM00028">
    <property type="entry name" value="TPR"/>
    <property type="match status" value="7"/>
</dbReference>
<dbReference type="PROSITE" id="PS50293">
    <property type="entry name" value="TPR_REGION"/>
    <property type="match status" value="1"/>
</dbReference>
<sequence length="448" mass="51974">MGKKDVDLFSNFLSSFKRLGEISQGKVKIHRLIDSIIEALKTKPNSIALWAQLAESYNLTGQYKNAINTCKKILVLNQNYKPVFNNLFFAYDRLESFEEVIRTLKSYIDVFPLKKNNDYQKISYSLICHNYFRNNKEEPHLELYVPPNYPSEIIDINFNAGFHFSKIGWSLRSIELLKYILEKYPQDIDIWNVLGYSFLSFEKYNDAQNALNKALEIDKENERTHILLGYLNLKIKEYRKAEDEFTLIIQKYKVNQIPYPLNKQFISVGSSNNDAQGVGLSFIATCELGTVYNEMGEYEKALDICDTALKLYKFDDSSLGNLSNMFSGHKENPVLTSIYKNLGVAYYSLDNYKMALKSFKKALKFDRENGEVLECLGGLYIEMRKFKLASEIYQHVIGIKPEDPIAWHMLSLSYYKMGKKARAIEANSRCLSYNPNFQKALELRKELN</sequence>
<name>A0A0F9MX87_9ZZZZ</name>
<dbReference type="EMBL" id="LAZR01004258">
    <property type="protein sequence ID" value="KKN10294.1"/>
    <property type="molecule type" value="Genomic_DNA"/>
</dbReference>
<dbReference type="Gene3D" id="1.25.40.10">
    <property type="entry name" value="Tetratricopeptide repeat domain"/>
    <property type="match status" value="3"/>
</dbReference>
<gene>
    <name evidence="3" type="ORF">LCGC14_1038100</name>
</gene>
<evidence type="ECO:0000313" key="3">
    <source>
        <dbReference type="EMBL" id="KKN10294.1"/>
    </source>
</evidence>
<dbReference type="PANTHER" id="PTHR44858:SF1">
    <property type="entry name" value="UDP-N-ACETYLGLUCOSAMINE--PEPTIDE N-ACETYLGLUCOSAMINYLTRANSFERASE SPINDLY-RELATED"/>
    <property type="match status" value="1"/>
</dbReference>
<dbReference type="SUPFAM" id="SSF48452">
    <property type="entry name" value="TPR-like"/>
    <property type="match status" value="2"/>
</dbReference>
<reference evidence="3" key="1">
    <citation type="journal article" date="2015" name="Nature">
        <title>Complex archaea that bridge the gap between prokaryotes and eukaryotes.</title>
        <authorList>
            <person name="Spang A."/>
            <person name="Saw J.H."/>
            <person name="Jorgensen S.L."/>
            <person name="Zaremba-Niedzwiedzka K."/>
            <person name="Martijn J."/>
            <person name="Lind A.E."/>
            <person name="van Eijk R."/>
            <person name="Schleper C."/>
            <person name="Guy L."/>
            <person name="Ettema T.J."/>
        </authorList>
    </citation>
    <scope>NUCLEOTIDE SEQUENCE</scope>
</reference>
<dbReference type="Pfam" id="PF13181">
    <property type="entry name" value="TPR_8"/>
    <property type="match status" value="5"/>
</dbReference>
<evidence type="ECO:0000256" key="2">
    <source>
        <dbReference type="ARBA" id="ARBA00022803"/>
    </source>
</evidence>
<evidence type="ECO:0000256" key="1">
    <source>
        <dbReference type="ARBA" id="ARBA00022737"/>
    </source>
</evidence>
<accession>A0A0F9MX87</accession>
<organism evidence="3">
    <name type="scientific">marine sediment metagenome</name>
    <dbReference type="NCBI Taxonomy" id="412755"/>
    <lineage>
        <taxon>unclassified sequences</taxon>
        <taxon>metagenomes</taxon>
        <taxon>ecological metagenomes</taxon>
    </lineage>
</organism>
<comment type="caution">
    <text evidence="3">The sequence shown here is derived from an EMBL/GenBank/DDBJ whole genome shotgun (WGS) entry which is preliminary data.</text>
</comment>
<dbReference type="InterPro" id="IPR019734">
    <property type="entry name" value="TPR_rpt"/>
</dbReference>
<proteinExistence type="predicted"/>
<dbReference type="AlphaFoldDB" id="A0A0F9MX87"/>
<dbReference type="PROSITE" id="PS50005">
    <property type="entry name" value="TPR"/>
    <property type="match status" value="5"/>
</dbReference>
<dbReference type="Pfam" id="PF00515">
    <property type="entry name" value="TPR_1"/>
    <property type="match status" value="1"/>
</dbReference>
<keyword evidence="1" id="KW-0677">Repeat</keyword>
<keyword evidence="2" id="KW-0802">TPR repeat</keyword>
<protein>
    <submittedName>
        <fullName evidence="3">Uncharacterized protein</fullName>
    </submittedName>
</protein>